<sequence>MRDDPLFLEIWRKNVDGGSLLSIWFPT</sequence>
<dbReference type="InParanoid" id="A0A2P5F6L1"/>
<reference evidence="2" key="1">
    <citation type="submission" date="2016-06" db="EMBL/GenBank/DDBJ databases">
        <title>Parallel loss of symbiosis genes in relatives of nitrogen-fixing non-legume Parasponia.</title>
        <authorList>
            <person name="Van Velzen R."/>
            <person name="Holmer R."/>
            <person name="Bu F."/>
            <person name="Rutten L."/>
            <person name="Van Zeijl A."/>
            <person name="Liu W."/>
            <person name="Santuari L."/>
            <person name="Cao Q."/>
            <person name="Sharma T."/>
            <person name="Shen D."/>
            <person name="Roswanjaya Y."/>
            <person name="Wardhani T."/>
            <person name="Kalhor M.S."/>
            <person name="Jansen J."/>
            <person name="Van den Hoogen J."/>
            <person name="Gungor B."/>
            <person name="Hartog M."/>
            <person name="Hontelez J."/>
            <person name="Verver J."/>
            <person name="Yang W.-C."/>
            <person name="Schijlen E."/>
            <person name="Repin R."/>
            <person name="Schilthuizen M."/>
            <person name="Schranz E."/>
            <person name="Heidstra R."/>
            <person name="Miyata K."/>
            <person name="Fedorova E."/>
            <person name="Kohlen W."/>
            <person name="Bisseling T."/>
            <person name="Smit S."/>
            <person name="Geurts R."/>
        </authorList>
    </citation>
    <scope>NUCLEOTIDE SEQUENCE [LARGE SCALE GENOMIC DNA]</scope>
    <source>
        <strain evidence="2">cv. RG33-2</strain>
    </source>
</reference>
<dbReference type="EMBL" id="JXTC01000058">
    <property type="protein sequence ID" value="PON93421.1"/>
    <property type="molecule type" value="Genomic_DNA"/>
</dbReference>
<protein>
    <submittedName>
        <fullName evidence="1">Uncharacterized protein</fullName>
    </submittedName>
</protein>
<comment type="caution">
    <text evidence="1">The sequence shown here is derived from an EMBL/GenBank/DDBJ whole genome shotgun (WGS) entry which is preliminary data.</text>
</comment>
<organism evidence="1 2">
    <name type="scientific">Trema orientale</name>
    <name type="common">Charcoal tree</name>
    <name type="synonym">Celtis orientalis</name>
    <dbReference type="NCBI Taxonomy" id="63057"/>
    <lineage>
        <taxon>Eukaryota</taxon>
        <taxon>Viridiplantae</taxon>
        <taxon>Streptophyta</taxon>
        <taxon>Embryophyta</taxon>
        <taxon>Tracheophyta</taxon>
        <taxon>Spermatophyta</taxon>
        <taxon>Magnoliopsida</taxon>
        <taxon>eudicotyledons</taxon>
        <taxon>Gunneridae</taxon>
        <taxon>Pentapetalae</taxon>
        <taxon>rosids</taxon>
        <taxon>fabids</taxon>
        <taxon>Rosales</taxon>
        <taxon>Cannabaceae</taxon>
        <taxon>Trema</taxon>
    </lineage>
</organism>
<name>A0A2P5F6L1_TREOI</name>
<keyword evidence="2" id="KW-1185">Reference proteome</keyword>
<accession>A0A2P5F6L1</accession>
<evidence type="ECO:0000313" key="1">
    <source>
        <dbReference type="EMBL" id="PON93421.1"/>
    </source>
</evidence>
<evidence type="ECO:0000313" key="2">
    <source>
        <dbReference type="Proteomes" id="UP000237000"/>
    </source>
</evidence>
<dbReference type="AlphaFoldDB" id="A0A2P5F6L1"/>
<proteinExistence type="predicted"/>
<gene>
    <name evidence="1" type="ORF">TorRG33x02_106990</name>
</gene>
<dbReference type="Proteomes" id="UP000237000">
    <property type="component" value="Unassembled WGS sequence"/>
</dbReference>